<reference evidence="1" key="1">
    <citation type="submission" date="2018-05" db="EMBL/GenBank/DDBJ databases">
        <authorList>
            <person name="Lanie J.A."/>
            <person name="Ng W.-L."/>
            <person name="Kazmierczak K.M."/>
            <person name="Andrzejewski T.M."/>
            <person name="Davidsen T.M."/>
            <person name="Wayne K.J."/>
            <person name="Tettelin H."/>
            <person name="Glass J.I."/>
            <person name="Rusch D."/>
            <person name="Podicherti R."/>
            <person name="Tsui H.-C.T."/>
            <person name="Winkler M.E."/>
        </authorList>
    </citation>
    <scope>NUCLEOTIDE SEQUENCE</scope>
</reference>
<organism evidence="1">
    <name type="scientific">marine metagenome</name>
    <dbReference type="NCBI Taxonomy" id="408172"/>
    <lineage>
        <taxon>unclassified sequences</taxon>
        <taxon>metagenomes</taxon>
        <taxon>ecological metagenomes</taxon>
    </lineage>
</organism>
<protein>
    <submittedName>
        <fullName evidence="1">Uncharacterized protein</fullName>
    </submittedName>
</protein>
<sequence>VFLLHSFALGEQLAAFQVAVDLEDGSAAVRTPLADGAEFFPKLFFGKSGNIVYR</sequence>
<feature type="non-terminal residue" evidence="1">
    <location>
        <position position="1"/>
    </location>
</feature>
<proteinExistence type="predicted"/>
<evidence type="ECO:0000313" key="1">
    <source>
        <dbReference type="EMBL" id="SUZ59314.1"/>
    </source>
</evidence>
<gene>
    <name evidence="1" type="ORF">METZ01_LOCUS12168</name>
</gene>
<dbReference type="AlphaFoldDB" id="A0A381NYM2"/>
<accession>A0A381NYM2</accession>
<dbReference type="EMBL" id="UINC01000670">
    <property type="protein sequence ID" value="SUZ59314.1"/>
    <property type="molecule type" value="Genomic_DNA"/>
</dbReference>
<name>A0A381NYM2_9ZZZZ</name>